<evidence type="ECO:0000313" key="2">
    <source>
        <dbReference type="EMBL" id="HEG92351.1"/>
    </source>
</evidence>
<name>A0A831X236_9BACT</name>
<gene>
    <name evidence="2" type="ORF">ENP34_13095</name>
</gene>
<comment type="caution">
    <text evidence="2">The sequence shown here is derived from an EMBL/GenBank/DDBJ whole genome shotgun (WGS) entry which is preliminary data.</text>
</comment>
<protein>
    <recommendedName>
        <fullName evidence="1">DUF7680 domain-containing protein</fullName>
    </recommendedName>
</protein>
<dbReference type="AlphaFoldDB" id="A0A831X236"/>
<dbReference type="InterPro" id="IPR056097">
    <property type="entry name" value="DUF7680"/>
</dbReference>
<sequence>MTGRAGRYPTRTGLRGETPAERAFRLRVEPLAGDALRLTLWQQPPSADGRRPARRRLATLEGTPLLVALDQVLDLLRAEGYRGLEGGTRPSSGAGLAAKGNASELPLSETAGVRLGLLFLALRPLRRVERMERVAAGVRSMTDEEAYYWFSKCAARDTGRRARRALRILVAGE</sequence>
<evidence type="ECO:0000259" key="1">
    <source>
        <dbReference type="Pfam" id="PF24728"/>
    </source>
</evidence>
<dbReference type="EMBL" id="DSIY01000304">
    <property type="protein sequence ID" value="HEG92351.1"/>
    <property type="molecule type" value="Genomic_DNA"/>
</dbReference>
<accession>A0A831X236</accession>
<feature type="domain" description="DUF7680" evidence="1">
    <location>
        <begin position="24"/>
        <end position="171"/>
    </location>
</feature>
<organism evidence="2">
    <name type="scientific">Thermorudis peleae</name>
    <dbReference type="NCBI Taxonomy" id="1382356"/>
    <lineage>
        <taxon>Bacteria</taxon>
        <taxon>Pseudomonadati</taxon>
        <taxon>Thermomicrobiota</taxon>
        <taxon>Thermomicrobia</taxon>
        <taxon>Thermomicrobia incertae sedis</taxon>
        <taxon>Thermorudis</taxon>
    </lineage>
</organism>
<reference evidence="2" key="1">
    <citation type="journal article" date="2020" name="mSystems">
        <title>Genome- and Community-Level Interaction Insights into Carbon Utilization and Element Cycling Functions of Hydrothermarchaeota in Hydrothermal Sediment.</title>
        <authorList>
            <person name="Zhou Z."/>
            <person name="Liu Y."/>
            <person name="Xu W."/>
            <person name="Pan J."/>
            <person name="Luo Z.H."/>
            <person name="Li M."/>
        </authorList>
    </citation>
    <scope>NUCLEOTIDE SEQUENCE [LARGE SCALE GENOMIC DNA]</scope>
    <source>
        <strain evidence="2">SpSt-210</strain>
    </source>
</reference>
<proteinExistence type="predicted"/>
<dbReference type="Pfam" id="PF24728">
    <property type="entry name" value="DUF7680"/>
    <property type="match status" value="1"/>
</dbReference>